<comment type="similarity">
    <text evidence="5">Belongs to the TRAFAC class OBG-HflX-like GTPase superfamily. OBG GTPase family. YchF/OLA1 subfamily.</text>
</comment>
<feature type="domain" description="OBG-type G" evidence="6">
    <location>
        <begin position="3"/>
        <end position="257"/>
    </location>
</feature>
<dbReference type="HAMAP" id="MF_00944">
    <property type="entry name" value="YchF_OLA1_ATPase"/>
    <property type="match status" value="1"/>
</dbReference>
<dbReference type="GO" id="GO:0005525">
    <property type="term" value="F:GTP binding"/>
    <property type="evidence" value="ECO:0007669"/>
    <property type="project" value="InterPro"/>
</dbReference>
<dbReference type="InterPro" id="IPR041706">
    <property type="entry name" value="YchF_N"/>
</dbReference>
<evidence type="ECO:0000256" key="2">
    <source>
        <dbReference type="ARBA" id="ARBA00022741"/>
    </source>
</evidence>
<evidence type="ECO:0000313" key="8">
    <source>
        <dbReference type="Proteomes" id="UP000321595"/>
    </source>
</evidence>
<evidence type="ECO:0000259" key="6">
    <source>
        <dbReference type="PROSITE" id="PS51710"/>
    </source>
</evidence>
<dbReference type="SUPFAM" id="SSF81271">
    <property type="entry name" value="TGS-like"/>
    <property type="match status" value="1"/>
</dbReference>
<evidence type="ECO:0000256" key="5">
    <source>
        <dbReference type="HAMAP-Rule" id="MF_00944"/>
    </source>
</evidence>
<dbReference type="InterPro" id="IPR031167">
    <property type="entry name" value="G_OBG"/>
</dbReference>
<dbReference type="EMBL" id="CP042467">
    <property type="protein sequence ID" value="QED27427.1"/>
    <property type="molecule type" value="Genomic_DNA"/>
</dbReference>
<dbReference type="InterPro" id="IPR023192">
    <property type="entry name" value="TGS-like_dom_sf"/>
</dbReference>
<dbReference type="InterPro" id="IPR012675">
    <property type="entry name" value="Beta-grasp_dom_sf"/>
</dbReference>
<dbReference type="GO" id="GO:0046872">
    <property type="term" value="F:metal ion binding"/>
    <property type="evidence" value="ECO:0007669"/>
    <property type="project" value="UniProtKB-KW"/>
</dbReference>
<dbReference type="GO" id="GO:0043023">
    <property type="term" value="F:ribosomal large subunit binding"/>
    <property type="evidence" value="ECO:0007669"/>
    <property type="project" value="UniProtKB-UniRule"/>
</dbReference>
<comment type="function">
    <text evidence="5">ATPase that binds to both the 70S ribosome and the 50S ribosomal subunit in a nucleotide-independent manner.</text>
</comment>
<keyword evidence="3 5" id="KW-0067">ATP-binding</keyword>
<dbReference type="InterPro" id="IPR006073">
    <property type="entry name" value="GTP-bd"/>
</dbReference>
<dbReference type="AlphaFoldDB" id="A0A5B8XQN7"/>
<dbReference type="PROSITE" id="PS51710">
    <property type="entry name" value="G_OBG"/>
    <property type="match status" value="1"/>
</dbReference>
<dbReference type="Pfam" id="PF01926">
    <property type="entry name" value="MMR_HSR1"/>
    <property type="match status" value="1"/>
</dbReference>
<keyword evidence="8" id="KW-1185">Reference proteome</keyword>
<dbReference type="PRINTS" id="PR00326">
    <property type="entry name" value="GTP1OBG"/>
</dbReference>
<feature type="binding site" evidence="5">
    <location>
        <begin position="12"/>
        <end position="17"/>
    </location>
    <ligand>
        <name>ATP</name>
        <dbReference type="ChEBI" id="CHEBI:30616"/>
    </ligand>
</feature>
<dbReference type="CDD" id="cd04867">
    <property type="entry name" value="TGS_YchF_OLA1"/>
    <property type="match status" value="1"/>
</dbReference>
<evidence type="ECO:0000313" key="7">
    <source>
        <dbReference type="EMBL" id="QED27427.1"/>
    </source>
</evidence>
<dbReference type="RefSeq" id="WP_146959112.1">
    <property type="nucleotide sequence ID" value="NZ_CP042467.1"/>
</dbReference>
<protein>
    <recommendedName>
        <fullName evidence="5">Ribosome-binding ATPase YchF</fullName>
    </recommendedName>
</protein>
<dbReference type="PANTHER" id="PTHR23305">
    <property type="entry name" value="OBG GTPASE FAMILY"/>
    <property type="match status" value="1"/>
</dbReference>
<dbReference type="InterPro" id="IPR012676">
    <property type="entry name" value="TGS-like"/>
</dbReference>
<dbReference type="SUPFAM" id="SSF52540">
    <property type="entry name" value="P-loop containing nucleoside triphosphate hydrolases"/>
    <property type="match status" value="1"/>
</dbReference>
<dbReference type="PANTHER" id="PTHR23305:SF18">
    <property type="entry name" value="OBG-TYPE G DOMAIN-CONTAINING PROTEIN"/>
    <property type="match status" value="1"/>
</dbReference>
<dbReference type="InterPro" id="IPR027417">
    <property type="entry name" value="P-loop_NTPase"/>
</dbReference>
<name>A0A5B8XQN7_9DELT</name>
<dbReference type="Gene3D" id="3.40.50.300">
    <property type="entry name" value="P-loop containing nucleotide triphosphate hydrolases"/>
    <property type="match status" value="1"/>
</dbReference>
<dbReference type="CDD" id="cd01900">
    <property type="entry name" value="YchF"/>
    <property type="match status" value="1"/>
</dbReference>
<dbReference type="Gene3D" id="1.10.150.300">
    <property type="entry name" value="TGS-like domain"/>
    <property type="match status" value="1"/>
</dbReference>
<keyword evidence="1" id="KW-0479">Metal-binding</keyword>
<dbReference type="InterPro" id="IPR004396">
    <property type="entry name" value="ATPase_YchF/OLA1"/>
</dbReference>
<reference evidence="7 8" key="1">
    <citation type="submission" date="2019-08" db="EMBL/GenBank/DDBJ databases">
        <authorList>
            <person name="Liang Q."/>
        </authorList>
    </citation>
    <scope>NUCLEOTIDE SEQUENCE [LARGE SCALE GENOMIC DNA]</scope>
    <source>
        <strain evidence="7 8">V1718</strain>
    </source>
</reference>
<dbReference type="Pfam" id="PF06071">
    <property type="entry name" value="YchF-GTPase_C"/>
    <property type="match status" value="1"/>
</dbReference>
<dbReference type="Proteomes" id="UP000321595">
    <property type="component" value="Chromosome"/>
</dbReference>
<keyword evidence="4" id="KW-0460">Magnesium</keyword>
<dbReference type="InterPro" id="IPR013029">
    <property type="entry name" value="YchF_C"/>
</dbReference>
<dbReference type="GO" id="GO:0016887">
    <property type="term" value="F:ATP hydrolysis activity"/>
    <property type="evidence" value="ECO:0007669"/>
    <property type="project" value="UniProtKB-UniRule"/>
</dbReference>
<dbReference type="GO" id="GO:0005737">
    <property type="term" value="C:cytoplasm"/>
    <property type="evidence" value="ECO:0007669"/>
    <property type="project" value="TreeGrafter"/>
</dbReference>
<gene>
    <name evidence="5 7" type="primary">ychF</name>
    <name evidence="7" type="ORF">FRD01_09280</name>
</gene>
<dbReference type="PIRSF" id="PIRSF006641">
    <property type="entry name" value="CHP00092"/>
    <property type="match status" value="1"/>
</dbReference>
<evidence type="ECO:0000256" key="1">
    <source>
        <dbReference type="ARBA" id="ARBA00022723"/>
    </source>
</evidence>
<dbReference type="FunFam" id="1.10.150.300:FF:000001">
    <property type="entry name" value="Ribosome-binding ATPase YchF"/>
    <property type="match status" value="1"/>
</dbReference>
<dbReference type="OrthoDB" id="9810373at2"/>
<dbReference type="Gene3D" id="3.10.20.30">
    <property type="match status" value="1"/>
</dbReference>
<evidence type="ECO:0000256" key="4">
    <source>
        <dbReference type="ARBA" id="ARBA00022842"/>
    </source>
</evidence>
<sequence>MSVSAGIVGLPNVGKSTTYNALTNAGAESANYPFCTIDPNKGVVAVPDPRLKRIQKYIPTDRVIPAAVDIWDIAGLVRGASKGEGRGNKFLADIREVDAILHVVRCFDDPNVTHVDGSVSPIRDIETIELELILADAQSVEKRLDKTRRAAKSGDKTEIARLEVLEKIHAALDQGMPARKVSLDPQEEALIYDSHLLTLKPVLYVANVAEDDLDGNSEHVAKVRQYAEETNASVVTICGTIEAELAQLSEEDRQEMLDGLGIEEPALHVLIRATYSLLGLRSFFTAGVQEIRAWTIYEGYTAPQAAGVIHTDFEKRFIRAEVFTLEDLEQYGSEAGIKAAGKLRLEGKEYMVKDGDIMHFRHNA</sequence>
<dbReference type="KEGG" id="bbae:FRD01_09280"/>
<proteinExistence type="inferred from homology"/>
<dbReference type="GO" id="GO:0005524">
    <property type="term" value="F:ATP binding"/>
    <property type="evidence" value="ECO:0007669"/>
    <property type="project" value="UniProtKB-UniRule"/>
</dbReference>
<keyword evidence="2 5" id="KW-0547">Nucleotide-binding</keyword>
<evidence type="ECO:0000256" key="3">
    <source>
        <dbReference type="ARBA" id="ARBA00022840"/>
    </source>
</evidence>
<organism evidence="7 8">
    <name type="scientific">Microvenator marinus</name>
    <dbReference type="NCBI Taxonomy" id="2600177"/>
    <lineage>
        <taxon>Bacteria</taxon>
        <taxon>Deltaproteobacteria</taxon>
        <taxon>Bradymonadales</taxon>
        <taxon>Microvenatoraceae</taxon>
        <taxon>Microvenator</taxon>
    </lineage>
</organism>
<accession>A0A5B8XQN7</accession>
<dbReference type="FunFam" id="3.10.20.30:FF:000001">
    <property type="entry name" value="Ribosome-binding ATPase YchF"/>
    <property type="match status" value="1"/>
</dbReference>
<dbReference type="NCBIfam" id="TIGR00092">
    <property type="entry name" value="redox-regulated ATPase YchF"/>
    <property type="match status" value="1"/>
</dbReference>